<dbReference type="eggNOG" id="KOG3852">
    <property type="taxonomic scope" value="Eukaryota"/>
</dbReference>
<keyword evidence="3" id="KW-0808">Transferase</keyword>
<evidence type="ECO:0000313" key="7">
    <source>
        <dbReference type="Proteomes" id="UP000015101"/>
    </source>
</evidence>
<dbReference type="CTD" id="20210368"/>
<sequence length="444" mass="51560">MEEQQQQQQPQRSNSPTANVIQKLNYDQINRLDQIIGSTFDVHGHSGLGYPNLSIKAKELIVAVRDKLVESGFHLKDIRVNGSVALTVVGGDRCQIYNDLDVLFNLSPTHEPGENPRNDRVRFENIRRCALETLFRFLPEDLIQANPSLNTENLSDGYVQKWVKIQNGNVDSWALFGLRNENGRNIELKFVDKMRRKFEFSIDSFQLVIDDYLKCKDLFSDSTMMRPKIFPTVPIESVYGDYEAAKKHLEMKLIVTRNPEEIRGGGLLKYCLLQSCGYQDEDLEQMRAVKKYMCSRFFIDFPEVEKQKTQLESYLQNHFNTREHMKSPFLLNVIHFVDEHATCLATREKMKTLDMIKMKMTDFTYQAAINQLGTDDYSASATLGMLARYPRYYYPFLNTSPYYHQQQQYYYPPPQQTQQLLPHQQVPLMNFCYATPVLPTAAIS</sequence>
<dbReference type="EC" id="2.7.7.19" evidence="2"/>
<keyword evidence="7" id="KW-1185">Reference proteome</keyword>
<gene>
    <name evidence="6" type="primary">20210368</name>
    <name evidence="5" type="ORF">HELRODRAFT_185949</name>
</gene>
<dbReference type="HOGENOM" id="CLU_008115_0_0_1"/>
<accession>T1FNH1</accession>
<dbReference type="Pfam" id="PF07984">
    <property type="entry name" value="NTP_transf_7"/>
    <property type="match status" value="1"/>
</dbReference>
<dbReference type="Proteomes" id="UP000015101">
    <property type="component" value="Unassembled WGS sequence"/>
</dbReference>
<dbReference type="GeneID" id="20210368"/>
<name>T1FNH1_HELRO</name>
<protein>
    <recommendedName>
        <fullName evidence="2">polynucleotide adenylyltransferase</fullName>
        <ecNumber evidence="2">2.7.7.19</ecNumber>
    </recommendedName>
</protein>
<evidence type="ECO:0000256" key="1">
    <source>
        <dbReference type="ARBA" id="ARBA00007631"/>
    </source>
</evidence>
<proteinExistence type="inferred from homology"/>
<dbReference type="EMBL" id="AMQM01006558">
    <property type="status" value="NOT_ANNOTATED_CDS"/>
    <property type="molecule type" value="Genomic_DNA"/>
</dbReference>
<comment type="catalytic activity">
    <reaction evidence="4">
        <text>RNA(n) + ATP = RNA(n)-3'-adenine ribonucleotide + diphosphate</text>
        <dbReference type="Rhea" id="RHEA:11332"/>
        <dbReference type="Rhea" id="RHEA-COMP:14527"/>
        <dbReference type="Rhea" id="RHEA-COMP:17347"/>
        <dbReference type="ChEBI" id="CHEBI:30616"/>
        <dbReference type="ChEBI" id="CHEBI:33019"/>
        <dbReference type="ChEBI" id="CHEBI:140395"/>
        <dbReference type="ChEBI" id="CHEBI:173115"/>
        <dbReference type="EC" id="2.7.7.19"/>
    </reaction>
    <physiologicalReaction direction="left-to-right" evidence="4">
        <dbReference type="Rhea" id="RHEA:11333"/>
    </physiologicalReaction>
</comment>
<dbReference type="RefSeq" id="XP_009025929.1">
    <property type="nucleotide sequence ID" value="XM_009027681.1"/>
</dbReference>
<evidence type="ECO:0000313" key="5">
    <source>
        <dbReference type="EMBL" id="ESN95882.1"/>
    </source>
</evidence>
<reference evidence="7" key="1">
    <citation type="submission" date="2012-12" db="EMBL/GenBank/DDBJ databases">
        <authorList>
            <person name="Hellsten U."/>
            <person name="Grimwood J."/>
            <person name="Chapman J.A."/>
            <person name="Shapiro H."/>
            <person name="Aerts A."/>
            <person name="Otillar R.P."/>
            <person name="Terry A.Y."/>
            <person name="Boore J.L."/>
            <person name="Simakov O."/>
            <person name="Marletaz F."/>
            <person name="Cho S.-J."/>
            <person name="Edsinger-Gonzales E."/>
            <person name="Havlak P."/>
            <person name="Kuo D.-H."/>
            <person name="Larsson T."/>
            <person name="Lv J."/>
            <person name="Arendt D."/>
            <person name="Savage R."/>
            <person name="Osoegawa K."/>
            <person name="de Jong P."/>
            <person name="Lindberg D.R."/>
            <person name="Seaver E.C."/>
            <person name="Weisblat D.A."/>
            <person name="Putnam N.H."/>
            <person name="Grigoriev I.V."/>
            <person name="Rokhsar D.S."/>
        </authorList>
    </citation>
    <scope>NUCLEOTIDE SEQUENCE</scope>
</reference>
<dbReference type="OrthoDB" id="10065073at2759"/>
<evidence type="ECO:0000256" key="2">
    <source>
        <dbReference type="ARBA" id="ARBA00012388"/>
    </source>
</evidence>
<reference evidence="5 7" key="2">
    <citation type="journal article" date="2013" name="Nature">
        <title>Insights into bilaterian evolution from three spiralian genomes.</title>
        <authorList>
            <person name="Simakov O."/>
            <person name="Marletaz F."/>
            <person name="Cho S.J."/>
            <person name="Edsinger-Gonzales E."/>
            <person name="Havlak P."/>
            <person name="Hellsten U."/>
            <person name="Kuo D.H."/>
            <person name="Larsson T."/>
            <person name="Lv J."/>
            <person name="Arendt D."/>
            <person name="Savage R."/>
            <person name="Osoegawa K."/>
            <person name="de Jong P."/>
            <person name="Grimwood J."/>
            <person name="Chapman J.A."/>
            <person name="Shapiro H."/>
            <person name="Aerts A."/>
            <person name="Otillar R.P."/>
            <person name="Terry A.Y."/>
            <person name="Boore J.L."/>
            <person name="Grigoriev I.V."/>
            <person name="Lindberg D.R."/>
            <person name="Seaver E.C."/>
            <person name="Weisblat D.A."/>
            <person name="Putnam N.H."/>
            <person name="Rokhsar D.S."/>
        </authorList>
    </citation>
    <scope>NUCLEOTIDE SEQUENCE</scope>
</reference>
<evidence type="ECO:0000256" key="3">
    <source>
        <dbReference type="ARBA" id="ARBA00022679"/>
    </source>
</evidence>
<dbReference type="InterPro" id="IPR012937">
    <property type="entry name" value="TET5"/>
</dbReference>
<evidence type="ECO:0000313" key="6">
    <source>
        <dbReference type="EnsemblMetazoa" id="HelroP185949"/>
    </source>
</evidence>
<dbReference type="PANTHER" id="PTHR12974:SF36">
    <property type="entry name" value="POLYNUCLEOTIDE ADENYLYLTRANSFERASE"/>
    <property type="match status" value="1"/>
</dbReference>
<dbReference type="SMART" id="SM01153">
    <property type="entry name" value="DUF1693"/>
    <property type="match status" value="1"/>
</dbReference>
<dbReference type="GO" id="GO:0048255">
    <property type="term" value="P:mRNA stabilization"/>
    <property type="evidence" value="ECO:0000318"/>
    <property type="project" value="GO_Central"/>
</dbReference>
<dbReference type="InParanoid" id="T1FNH1"/>
<dbReference type="PANTHER" id="PTHR12974">
    <property type="entry name" value="PRION-LIKE- Q/N-RICH -DOMAIN-BEARING PROTEIN PROTEIN 44"/>
    <property type="match status" value="1"/>
</dbReference>
<dbReference type="KEGG" id="hro:HELRODRAFT_185949"/>
<evidence type="ECO:0000256" key="4">
    <source>
        <dbReference type="ARBA" id="ARBA00047933"/>
    </source>
</evidence>
<dbReference type="AlphaFoldDB" id="T1FNH1"/>
<dbReference type="GO" id="GO:1990817">
    <property type="term" value="F:poly(A) RNA polymerase activity"/>
    <property type="evidence" value="ECO:0000318"/>
    <property type="project" value="GO_Central"/>
</dbReference>
<comment type="similarity">
    <text evidence="1">Belongs to the TENT family.</text>
</comment>
<dbReference type="EMBL" id="KB097496">
    <property type="protein sequence ID" value="ESN95882.1"/>
    <property type="molecule type" value="Genomic_DNA"/>
</dbReference>
<dbReference type="EnsemblMetazoa" id="HelroT185949">
    <property type="protein sequence ID" value="HelroP185949"/>
    <property type="gene ID" value="HelroG185949"/>
</dbReference>
<reference evidence="6" key="3">
    <citation type="submission" date="2015-06" db="UniProtKB">
        <authorList>
            <consortium name="EnsemblMetazoa"/>
        </authorList>
    </citation>
    <scope>IDENTIFICATION</scope>
</reference>
<organism evidence="6 7">
    <name type="scientific">Helobdella robusta</name>
    <name type="common">Californian leech</name>
    <dbReference type="NCBI Taxonomy" id="6412"/>
    <lineage>
        <taxon>Eukaryota</taxon>
        <taxon>Metazoa</taxon>
        <taxon>Spiralia</taxon>
        <taxon>Lophotrochozoa</taxon>
        <taxon>Annelida</taxon>
        <taxon>Clitellata</taxon>
        <taxon>Hirudinea</taxon>
        <taxon>Rhynchobdellida</taxon>
        <taxon>Glossiphoniidae</taxon>
        <taxon>Helobdella</taxon>
    </lineage>
</organism>